<evidence type="ECO:0000313" key="1">
    <source>
        <dbReference type="EMBL" id="MBM6617567.1"/>
    </source>
</evidence>
<accession>A0ABS2DGF7</accession>
<proteinExistence type="predicted"/>
<name>A0ABS2DGF7_9BACI</name>
<dbReference type="SUPFAM" id="SSF54001">
    <property type="entry name" value="Cysteine proteinases"/>
    <property type="match status" value="1"/>
</dbReference>
<evidence type="ECO:0000313" key="2">
    <source>
        <dbReference type="Proteomes" id="UP001518925"/>
    </source>
</evidence>
<dbReference type="Gene3D" id="3.90.1720.10">
    <property type="entry name" value="endopeptidase domain like (from Nostoc punctiforme)"/>
    <property type="match status" value="1"/>
</dbReference>
<organism evidence="1 2">
    <name type="scientific">Bacillus suaedaesalsae</name>
    <dbReference type="NCBI Taxonomy" id="2810349"/>
    <lineage>
        <taxon>Bacteria</taxon>
        <taxon>Bacillati</taxon>
        <taxon>Bacillota</taxon>
        <taxon>Bacilli</taxon>
        <taxon>Bacillales</taxon>
        <taxon>Bacillaceae</taxon>
        <taxon>Bacillus</taxon>
    </lineage>
</organism>
<dbReference type="Proteomes" id="UP001518925">
    <property type="component" value="Unassembled WGS sequence"/>
</dbReference>
<protein>
    <recommendedName>
        <fullName evidence="3">Permuted papain-like amidase YaeF/Yiix C92 family enzyme</fullName>
    </recommendedName>
</protein>
<dbReference type="InterPro" id="IPR038765">
    <property type="entry name" value="Papain-like_cys_pep_sf"/>
</dbReference>
<comment type="caution">
    <text evidence="1">The sequence shown here is derived from an EMBL/GenBank/DDBJ whole genome shotgun (WGS) entry which is preliminary data.</text>
</comment>
<reference evidence="1 2" key="1">
    <citation type="submission" date="2021-02" db="EMBL/GenBank/DDBJ databases">
        <title>Bacillus sp. RD4P76, an endophyte from a halophyte.</title>
        <authorList>
            <person name="Sun J.-Q."/>
        </authorList>
    </citation>
    <scope>NUCLEOTIDE SEQUENCE [LARGE SCALE GENOMIC DNA]</scope>
    <source>
        <strain evidence="1 2">RD4P76</strain>
    </source>
</reference>
<keyword evidence="2" id="KW-1185">Reference proteome</keyword>
<dbReference type="EMBL" id="JAFELM010000023">
    <property type="protein sequence ID" value="MBM6617567.1"/>
    <property type="molecule type" value="Genomic_DNA"/>
</dbReference>
<gene>
    <name evidence="1" type="ORF">JR050_07725</name>
</gene>
<sequence length="182" mass="21415">MLSNRKDYRKVEVSQNYQPGDVLVACDNVNGLPYGYMGHSAIVVDNENIIEAVITEPIVRKVPIKQLTEFHPIHAHFRPKNAELGKKAASYAERYLQIFKANREKGIDWPYFYFSLKTPLEDEWTYIYCSKLVWLSYHFGANITMENDHLWFAPEDLYTVLSHSQDFDLIYKHPNYQFIIDM</sequence>
<evidence type="ECO:0008006" key="3">
    <source>
        <dbReference type="Google" id="ProtNLM"/>
    </source>
</evidence>